<keyword evidence="3" id="KW-1185">Reference proteome</keyword>
<evidence type="ECO:0000313" key="2">
    <source>
        <dbReference type="EMBL" id="KAG8458544.1"/>
    </source>
</evidence>
<organism evidence="2 3">
    <name type="scientific">Diacronema lutheri</name>
    <name type="common">Unicellular marine alga</name>
    <name type="synonym">Monochrysis lutheri</name>
    <dbReference type="NCBI Taxonomy" id="2081491"/>
    <lineage>
        <taxon>Eukaryota</taxon>
        <taxon>Haptista</taxon>
        <taxon>Haptophyta</taxon>
        <taxon>Pavlovophyceae</taxon>
        <taxon>Pavlovales</taxon>
        <taxon>Pavlovaceae</taxon>
        <taxon>Diacronema</taxon>
    </lineage>
</organism>
<sequence length="196" mass="20820">MAQGAGGSEMGRLIASEVARLQPNEWGLLLVCLAPLVSLLFSPLAFRRLEEEDGAADTRTPGDAVVPGARRDEHDASELRHFAEQLSRLQRSHDQAMRAVQLDVRSLGKEIGQLGNEVAELRASKPRARAPADAPRPRSPAAVEAQYEGRAPKVARAAPVGTFLRAGIGSSGRSGATPNRSSSYPALNRSASPHSS</sequence>
<name>A0A8J6C2K6_DIALT</name>
<feature type="compositionally biased region" description="Low complexity" evidence="1">
    <location>
        <begin position="165"/>
        <end position="176"/>
    </location>
</feature>
<protein>
    <submittedName>
        <fullName evidence="2">Uncharacterized protein</fullName>
    </submittedName>
</protein>
<dbReference type="Proteomes" id="UP000751190">
    <property type="component" value="Unassembled WGS sequence"/>
</dbReference>
<dbReference type="OrthoDB" id="10596759at2759"/>
<evidence type="ECO:0000313" key="3">
    <source>
        <dbReference type="Proteomes" id="UP000751190"/>
    </source>
</evidence>
<reference evidence="2" key="1">
    <citation type="submission" date="2021-05" db="EMBL/GenBank/DDBJ databases">
        <title>The genome of the haptophyte Pavlova lutheri (Diacronema luteri, Pavlovales) - a model for lipid biosynthesis in eukaryotic algae.</title>
        <authorList>
            <person name="Hulatt C.J."/>
            <person name="Posewitz M.C."/>
        </authorList>
    </citation>
    <scope>NUCLEOTIDE SEQUENCE</scope>
    <source>
        <strain evidence="2">NIVA-4/92</strain>
    </source>
</reference>
<proteinExistence type="predicted"/>
<feature type="compositionally biased region" description="Polar residues" evidence="1">
    <location>
        <begin position="177"/>
        <end position="196"/>
    </location>
</feature>
<dbReference type="AlphaFoldDB" id="A0A8J6C2K6"/>
<evidence type="ECO:0000256" key="1">
    <source>
        <dbReference type="SAM" id="MobiDB-lite"/>
    </source>
</evidence>
<dbReference type="EMBL" id="JAGTXO010000050">
    <property type="protein sequence ID" value="KAG8458544.1"/>
    <property type="molecule type" value="Genomic_DNA"/>
</dbReference>
<feature type="region of interest" description="Disordered" evidence="1">
    <location>
        <begin position="165"/>
        <end position="196"/>
    </location>
</feature>
<comment type="caution">
    <text evidence="2">The sequence shown here is derived from an EMBL/GenBank/DDBJ whole genome shotgun (WGS) entry which is preliminary data.</text>
</comment>
<accession>A0A8J6C2K6</accession>
<gene>
    <name evidence="2" type="ORF">KFE25_003079</name>
</gene>
<feature type="region of interest" description="Disordered" evidence="1">
    <location>
        <begin position="122"/>
        <end position="149"/>
    </location>
</feature>
<feature type="region of interest" description="Disordered" evidence="1">
    <location>
        <begin position="52"/>
        <end position="74"/>
    </location>
</feature>